<sequence>MLTQYYAKKNKDTSRPKVAAARTIPIIEISDSDAESSSSSGFEVVEAVPGKNARKVMDSLVASTAQLDLNADADQPAPLSISSPVVERTEEASQVSELYSPHANDMDEPMCHAIRKDTQLYQRILLMEPISLDEFLGVARRAGVLGDSVSRNRASLRTWLDSQGICFYEADCMS</sequence>
<keyword evidence="6" id="KW-0539">Nucleus</keyword>
<accession>A0AAF0J2U7</accession>
<dbReference type="GO" id="GO:0033557">
    <property type="term" value="C:Slx1-Slx4 complex"/>
    <property type="evidence" value="ECO:0007669"/>
    <property type="project" value="InterPro"/>
</dbReference>
<keyword evidence="9" id="KW-1185">Reference proteome</keyword>
<evidence type="ECO:0000313" key="8">
    <source>
        <dbReference type="EMBL" id="WFD27264.1"/>
    </source>
</evidence>
<keyword evidence="4" id="KW-0233">DNA recombination</keyword>
<dbReference type="Proteomes" id="UP001213623">
    <property type="component" value="Chromosome 4"/>
</dbReference>
<dbReference type="InterPro" id="IPR018574">
    <property type="entry name" value="Structure-sp_endonuc_su_Slx4"/>
</dbReference>
<organism evidence="8 9">
    <name type="scientific">Malassezia nana</name>
    <dbReference type="NCBI Taxonomy" id="180528"/>
    <lineage>
        <taxon>Eukaryota</taxon>
        <taxon>Fungi</taxon>
        <taxon>Dikarya</taxon>
        <taxon>Basidiomycota</taxon>
        <taxon>Ustilaginomycotina</taxon>
        <taxon>Malasseziomycetes</taxon>
        <taxon>Malasseziales</taxon>
        <taxon>Malasseziaceae</taxon>
        <taxon>Malassezia</taxon>
    </lineage>
</organism>
<keyword evidence="3" id="KW-0227">DNA damage</keyword>
<evidence type="ECO:0000256" key="2">
    <source>
        <dbReference type="ARBA" id="ARBA00006661"/>
    </source>
</evidence>
<comment type="subcellular location">
    <subcellularLocation>
        <location evidence="1">Nucleus</location>
    </subcellularLocation>
</comment>
<evidence type="ECO:0000313" key="9">
    <source>
        <dbReference type="Proteomes" id="UP001213623"/>
    </source>
</evidence>
<dbReference type="AlphaFoldDB" id="A0AAF0J2U7"/>
<dbReference type="EMBL" id="CP119895">
    <property type="protein sequence ID" value="WFD27264.1"/>
    <property type="molecule type" value="Genomic_DNA"/>
</dbReference>
<proteinExistence type="inferred from homology"/>
<evidence type="ECO:0000256" key="3">
    <source>
        <dbReference type="ARBA" id="ARBA00022763"/>
    </source>
</evidence>
<dbReference type="GO" id="GO:0006260">
    <property type="term" value="P:DNA replication"/>
    <property type="evidence" value="ECO:0007669"/>
    <property type="project" value="InterPro"/>
</dbReference>
<evidence type="ECO:0000256" key="4">
    <source>
        <dbReference type="ARBA" id="ARBA00023172"/>
    </source>
</evidence>
<evidence type="ECO:0000256" key="5">
    <source>
        <dbReference type="ARBA" id="ARBA00023204"/>
    </source>
</evidence>
<protein>
    <recommendedName>
        <fullName evidence="7">Structure-specific endonuclease subunit SLX4</fullName>
    </recommendedName>
</protein>
<dbReference type="GO" id="GO:0006310">
    <property type="term" value="P:DNA recombination"/>
    <property type="evidence" value="ECO:0007669"/>
    <property type="project" value="UniProtKB-KW"/>
</dbReference>
<dbReference type="GO" id="GO:0006281">
    <property type="term" value="P:DNA repair"/>
    <property type="evidence" value="ECO:0007669"/>
    <property type="project" value="UniProtKB-KW"/>
</dbReference>
<name>A0AAF0J2U7_9BASI</name>
<evidence type="ECO:0000256" key="7">
    <source>
        <dbReference type="ARBA" id="ARBA00029496"/>
    </source>
</evidence>
<keyword evidence="5" id="KW-0234">DNA repair</keyword>
<dbReference type="Pfam" id="PF09494">
    <property type="entry name" value="Slx4"/>
    <property type="match status" value="1"/>
</dbReference>
<evidence type="ECO:0000256" key="6">
    <source>
        <dbReference type="ARBA" id="ARBA00023242"/>
    </source>
</evidence>
<evidence type="ECO:0000256" key="1">
    <source>
        <dbReference type="ARBA" id="ARBA00004123"/>
    </source>
</evidence>
<gene>
    <name evidence="8" type="ORF">MNAN1_002260</name>
</gene>
<comment type="similarity">
    <text evidence="2">Belongs to the SLX4 family.</text>
</comment>
<reference evidence="8" key="1">
    <citation type="submission" date="2023-03" db="EMBL/GenBank/DDBJ databases">
        <title>Mating type loci evolution in Malassezia.</title>
        <authorList>
            <person name="Coelho M.A."/>
        </authorList>
    </citation>
    <scope>NUCLEOTIDE SEQUENCE</scope>
    <source>
        <strain evidence="8">CBS 9557</strain>
    </source>
</reference>